<evidence type="ECO:0000259" key="2">
    <source>
        <dbReference type="PROSITE" id="PS51084"/>
    </source>
</evidence>
<reference evidence="3 4" key="2">
    <citation type="submission" date="2018-05" db="EMBL/GenBank/DDBJ databases">
        <authorList>
            <person name="Lanie J.A."/>
            <person name="Ng W.-L."/>
            <person name="Kazmierczak K.M."/>
            <person name="Andrzejewski T.M."/>
            <person name="Davidsen T.M."/>
            <person name="Wayne K.J."/>
            <person name="Tettelin H."/>
            <person name="Glass J.I."/>
            <person name="Rusch D."/>
            <person name="Podicherti R."/>
            <person name="Tsui H.-C.T."/>
            <person name="Winkler M.E."/>
        </authorList>
    </citation>
    <scope>NUCLEOTIDE SEQUENCE [LARGE SCALE GENOMIC DNA]</scope>
    <source>
        <strain evidence="3 4">YBY</strain>
    </source>
</reference>
<dbReference type="InterPro" id="IPR036265">
    <property type="entry name" value="HIT-like_sf"/>
</dbReference>
<feature type="domain" description="HIT" evidence="2">
    <location>
        <begin position="34"/>
        <end position="105"/>
    </location>
</feature>
<dbReference type="InterPro" id="IPR011146">
    <property type="entry name" value="HIT-like"/>
</dbReference>
<keyword evidence="3" id="KW-0378">Hydrolase</keyword>
<gene>
    <name evidence="3" type="ORF">DF183_10500</name>
</gene>
<dbReference type="Gene3D" id="3.30.428.10">
    <property type="entry name" value="HIT-like"/>
    <property type="match status" value="1"/>
</dbReference>
<comment type="caution">
    <text evidence="3">The sequence shown here is derived from an EMBL/GenBank/DDBJ whole genome shotgun (WGS) entry which is preliminary data.</text>
</comment>
<dbReference type="GO" id="GO:0016787">
    <property type="term" value="F:hydrolase activity"/>
    <property type="evidence" value="ECO:0007669"/>
    <property type="project" value="UniProtKB-KW"/>
</dbReference>
<dbReference type="Pfam" id="PF01230">
    <property type="entry name" value="HIT"/>
    <property type="match status" value="1"/>
</dbReference>
<name>A0A2U2BM46_ALCFA</name>
<feature type="short sequence motif" description="Histidine triad motif" evidence="1">
    <location>
        <begin position="90"/>
        <end position="94"/>
    </location>
</feature>
<evidence type="ECO:0000256" key="1">
    <source>
        <dbReference type="PROSITE-ProRule" id="PRU00464"/>
    </source>
</evidence>
<dbReference type="STRING" id="511.UZ73_09285"/>
<accession>A0A2U2BM46</accession>
<dbReference type="AlphaFoldDB" id="A0A2U2BM46"/>
<sequence length="152" mass="17429">MSSTACPLCALKPDQLLWSGAGLQVLAVTDSPFPGYTRVIWQEHVAEMTDLSEEQRQYIMAAVYVVEQTQREQLGVTKINLAQFGNQVPHLHWHIIPRWKDDPFFPDSAWSPAPTRTEEQKQGWAAHEERLLEQVSQYQQALCTALKARFKH</sequence>
<evidence type="ECO:0000313" key="3">
    <source>
        <dbReference type="EMBL" id="PWE15095.1"/>
    </source>
</evidence>
<evidence type="ECO:0000313" key="4">
    <source>
        <dbReference type="Proteomes" id="UP000245216"/>
    </source>
</evidence>
<dbReference type="PROSITE" id="PS51084">
    <property type="entry name" value="HIT_2"/>
    <property type="match status" value="1"/>
</dbReference>
<dbReference type="PIRSF" id="PIRSF000714">
    <property type="entry name" value="HIT"/>
    <property type="match status" value="1"/>
</dbReference>
<dbReference type="Proteomes" id="UP000245216">
    <property type="component" value="Unassembled WGS sequence"/>
</dbReference>
<dbReference type="InterPro" id="IPR026026">
    <property type="entry name" value="HIT_Hint"/>
</dbReference>
<reference evidence="3 4" key="1">
    <citation type="submission" date="2018-05" db="EMBL/GenBank/DDBJ databases">
        <title>Genome Sequence of an Efficient Indole-Degrading Bacterium, Alcaligenes sp.YBY.</title>
        <authorList>
            <person name="Yang B."/>
        </authorList>
    </citation>
    <scope>NUCLEOTIDE SEQUENCE [LARGE SCALE GENOMIC DNA]</scope>
    <source>
        <strain evidence="3 4">YBY</strain>
    </source>
</reference>
<dbReference type="RefSeq" id="WP_109089039.1">
    <property type="nucleotide sequence ID" value="NZ_CAXOJJ010000080.1"/>
</dbReference>
<proteinExistence type="predicted"/>
<dbReference type="EMBL" id="QEXO01000002">
    <property type="protein sequence ID" value="PWE15095.1"/>
    <property type="molecule type" value="Genomic_DNA"/>
</dbReference>
<dbReference type="SUPFAM" id="SSF54197">
    <property type="entry name" value="HIT-like"/>
    <property type="match status" value="1"/>
</dbReference>
<organism evidence="3 4">
    <name type="scientific">Alcaligenes faecalis</name>
    <dbReference type="NCBI Taxonomy" id="511"/>
    <lineage>
        <taxon>Bacteria</taxon>
        <taxon>Pseudomonadati</taxon>
        <taxon>Pseudomonadota</taxon>
        <taxon>Betaproteobacteria</taxon>
        <taxon>Burkholderiales</taxon>
        <taxon>Alcaligenaceae</taxon>
        <taxon>Alcaligenes</taxon>
    </lineage>
</organism>
<protein>
    <submittedName>
        <fullName evidence="3">Diadenosine tetraphosphate hydrolase</fullName>
    </submittedName>
</protein>